<sequence>MRKRENNARFTRSGGPNLVTEPFLPTLLPDHPSSQWIKDLRKDIQRDWVGMLHQFITVLLPSSPKTIKHEHISKRKFDQSPLHQPGSDSSHHKMPFAVVSEVTRDSIVIISLLWFCCRVLYGDQTYHWLYWIPFPVFLEVATFLLVLGFVLLAPRN</sequence>
<keyword evidence="1" id="KW-1133">Transmembrane helix</keyword>
<feature type="transmembrane region" description="Helical" evidence="1">
    <location>
        <begin position="128"/>
        <end position="153"/>
    </location>
</feature>
<protein>
    <recommendedName>
        <fullName evidence="4">Transmembrane protein</fullName>
    </recommendedName>
</protein>
<evidence type="ECO:0000313" key="2">
    <source>
        <dbReference type="EMBL" id="KAK9414965.1"/>
    </source>
</evidence>
<evidence type="ECO:0000313" key="3">
    <source>
        <dbReference type="Proteomes" id="UP001408356"/>
    </source>
</evidence>
<keyword evidence="1" id="KW-0472">Membrane</keyword>
<dbReference type="Proteomes" id="UP001408356">
    <property type="component" value="Unassembled WGS sequence"/>
</dbReference>
<name>A0ABR2UK03_9PEZI</name>
<evidence type="ECO:0000256" key="1">
    <source>
        <dbReference type="SAM" id="Phobius"/>
    </source>
</evidence>
<gene>
    <name evidence="2" type="ORF">SUNI508_10735</name>
</gene>
<reference evidence="2 3" key="1">
    <citation type="journal article" date="2024" name="J. Plant Pathol.">
        <title>Sequence and assembly of the genome of Seiridium unicorne, isolate CBS 538.82, causal agent of cypress canker disease.</title>
        <authorList>
            <person name="Scali E."/>
            <person name="Rocca G.D."/>
            <person name="Danti R."/>
            <person name="Garbelotto M."/>
            <person name="Barberini S."/>
            <person name="Baroncelli R."/>
            <person name="Emiliani G."/>
        </authorList>
    </citation>
    <scope>NUCLEOTIDE SEQUENCE [LARGE SCALE GENOMIC DNA]</scope>
    <source>
        <strain evidence="2 3">BM-138-508</strain>
    </source>
</reference>
<accession>A0ABR2UK03</accession>
<organism evidence="2 3">
    <name type="scientific">Seiridium unicorne</name>
    <dbReference type="NCBI Taxonomy" id="138068"/>
    <lineage>
        <taxon>Eukaryota</taxon>
        <taxon>Fungi</taxon>
        <taxon>Dikarya</taxon>
        <taxon>Ascomycota</taxon>
        <taxon>Pezizomycotina</taxon>
        <taxon>Sordariomycetes</taxon>
        <taxon>Xylariomycetidae</taxon>
        <taxon>Amphisphaeriales</taxon>
        <taxon>Sporocadaceae</taxon>
        <taxon>Seiridium</taxon>
    </lineage>
</organism>
<proteinExistence type="predicted"/>
<keyword evidence="3" id="KW-1185">Reference proteome</keyword>
<keyword evidence="1" id="KW-0812">Transmembrane</keyword>
<comment type="caution">
    <text evidence="2">The sequence shown here is derived from an EMBL/GenBank/DDBJ whole genome shotgun (WGS) entry which is preliminary data.</text>
</comment>
<evidence type="ECO:0008006" key="4">
    <source>
        <dbReference type="Google" id="ProtNLM"/>
    </source>
</evidence>
<dbReference type="EMBL" id="JARVKF010000420">
    <property type="protein sequence ID" value="KAK9414965.1"/>
    <property type="molecule type" value="Genomic_DNA"/>
</dbReference>